<dbReference type="InterPro" id="IPR050201">
    <property type="entry name" value="Bacterial_glucokinase"/>
</dbReference>
<dbReference type="InterPro" id="IPR043129">
    <property type="entry name" value="ATPase_NBD"/>
</dbReference>
<dbReference type="PANTHER" id="PTHR47690">
    <property type="entry name" value="GLUCOKINASE"/>
    <property type="match status" value="1"/>
</dbReference>
<protein>
    <recommendedName>
        <fullName evidence="6">Glucokinase</fullName>
    </recommendedName>
</protein>
<keyword evidence="5" id="KW-1185">Reference proteome</keyword>
<keyword evidence="1" id="KW-0808">Transferase</keyword>
<dbReference type="RefSeq" id="WP_111362007.1">
    <property type="nucleotide sequence ID" value="NZ_VINQ01000001.1"/>
</dbReference>
<dbReference type="GO" id="GO:0005536">
    <property type="term" value="F:D-glucose binding"/>
    <property type="evidence" value="ECO:0007669"/>
    <property type="project" value="InterPro"/>
</dbReference>
<evidence type="ECO:0000313" key="5">
    <source>
        <dbReference type="Proteomes" id="UP000325291"/>
    </source>
</evidence>
<keyword evidence="2" id="KW-0418">Kinase</keyword>
<evidence type="ECO:0000256" key="3">
    <source>
        <dbReference type="RuleBase" id="RU004046"/>
    </source>
</evidence>
<dbReference type="CDD" id="cd24008">
    <property type="entry name" value="ASKHA_NBD_GLK"/>
    <property type="match status" value="1"/>
</dbReference>
<dbReference type="Pfam" id="PF02685">
    <property type="entry name" value="Glucokinase"/>
    <property type="match status" value="1"/>
</dbReference>
<dbReference type="SUPFAM" id="SSF53067">
    <property type="entry name" value="Actin-like ATPase domain"/>
    <property type="match status" value="1"/>
</dbReference>
<comment type="caution">
    <text evidence="4">The sequence shown here is derived from an EMBL/GenBank/DDBJ whole genome shotgun (WGS) entry which is preliminary data.</text>
</comment>
<evidence type="ECO:0000256" key="1">
    <source>
        <dbReference type="ARBA" id="ARBA00022679"/>
    </source>
</evidence>
<proteinExistence type="inferred from homology"/>
<name>A0A5A9ZV73_9RHOB</name>
<dbReference type="GO" id="GO:0004340">
    <property type="term" value="F:glucokinase activity"/>
    <property type="evidence" value="ECO:0007669"/>
    <property type="project" value="InterPro"/>
</dbReference>
<evidence type="ECO:0008006" key="6">
    <source>
        <dbReference type="Google" id="ProtNLM"/>
    </source>
</evidence>
<dbReference type="PANTHER" id="PTHR47690:SF1">
    <property type="entry name" value="GLUCOKINASE"/>
    <property type="match status" value="1"/>
</dbReference>
<organism evidence="4 5">
    <name type="scientific">Aquicoccus porphyridii</name>
    <dbReference type="NCBI Taxonomy" id="1852029"/>
    <lineage>
        <taxon>Bacteria</taxon>
        <taxon>Pseudomonadati</taxon>
        <taxon>Pseudomonadota</taxon>
        <taxon>Alphaproteobacteria</taxon>
        <taxon>Rhodobacterales</taxon>
        <taxon>Paracoccaceae</taxon>
        <taxon>Aquicoccus</taxon>
    </lineage>
</organism>
<dbReference type="Proteomes" id="UP000325291">
    <property type="component" value="Unassembled WGS sequence"/>
</dbReference>
<dbReference type="GO" id="GO:0005829">
    <property type="term" value="C:cytosol"/>
    <property type="evidence" value="ECO:0007669"/>
    <property type="project" value="TreeGrafter"/>
</dbReference>
<dbReference type="EMBL" id="VINQ01000001">
    <property type="protein sequence ID" value="KAA0920971.1"/>
    <property type="molecule type" value="Genomic_DNA"/>
</dbReference>
<dbReference type="GO" id="GO:0006096">
    <property type="term" value="P:glycolytic process"/>
    <property type="evidence" value="ECO:0007669"/>
    <property type="project" value="InterPro"/>
</dbReference>
<accession>A0A5A9ZV73</accession>
<dbReference type="InterPro" id="IPR003836">
    <property type="entry name" value="Glucokinase"/>
</dbReference>
<dbReference type="Gene3D" id="3.30.420.40">
    <property type="match status" value="1"/>
</dbReference>
<gene>
    <name evidence="4" type="ORF">FLO80_02010</name>
</gene>
<reference evidence="4 5" key="1">
    <citation type="submission" date="2019-07" db="EMBL/GenBank/DDBJ databases">
        <title>Aquicoccus porphyridii gen. nov., sp. nov., isolated from a small marine red alga, Porphyridium marinum.</title>
        <authorList>
            <person name="Liu L."/>
        </authorList>
    </citation>
    <scope>NUCLEOTIDE SEQUENCE [LARGE SCALE GENOMIC DNA]</scope>
    <source>
        <strain evidence="4 5">L1 8-17</strain>
    </source>
</reference>
<evidence type="ECO:0000256" key="2">
    <source>
        <dbReference type="ARBA" id="ARBA00022777"/>
    </source>
</evidence>
<evidence type="ECO:0000313" key="4">
    <source>
        <dbReference type="EMBL" id="KAA0920971.1"/>
    </source>
</evidence>
<comment type="similarity">
    <text evidence="3">Belongs to the bacterial glucokinase family.</text>
</comment>
<sequence length="293" mass="30520">MITLLADIGGTNSRLALARDGKLEHATICSLGNDHSPGLVPMLADYAAARSARPARLILAAAGPVTDGHVRLTNRPGWSCSAADLADATGAAQVTLLNDLQAMGHALAVPEIAGGPLTQTRLALAIGTGLNAAVAHPVANRTFVPPGESGYQSLPFTHEADAPILAALARDFGSNTAEALLSGPGIMRAHRLMTGESRTVRDVLATAPDTRALVLRALGATLGSLALMHLPYGGLYLAGSVGRALHAYLDSPDFRHQFTARGAYSDLMTRFELRCIDDDLAPLHGLARLSCET</sequence>
<dbReference type="AlphaFoldDB" id="A0A5A9ZV73"/>
<dbReference type="GO" id="GO:0005524">
    <property type="term" value="F:ATP binding"/>
    <property type="evidence" value="ECO:0007669"/>
    <property type="project" value="InterPro"/>
</dbReference>
<dbReference type="Gene3D" id="3.40.367.20">
    <property type="match status" value="1"/>
</dbReference>